<dbReference type="OrthoDB" id="3531194at2"/>
<dbReference type="Gene3D" id="1.10.3300.10">
    <property type="entry name" value="Jann2411-like domain"/>
    <property type="match status" value="1"/>
</dbReference>
<evidence type="ECO:0000259" key="1">
    <source>
        <dbReference type="Pfam" id="PF11706"/>
    </source>
</evidence>
<keyword evidence="3" id="KW-1185">Reference proteome</keyword>
<dbReference type="SUPFAM" id="SSF160904">
    <property type="entry name" value="Jann2411-like"/>
    <property type="match status" value="1"/>
</dbReference>
<dbReference type="RefSeq" id="WP_025355487.1">
    <property type="nucleotide sequence ID" value="NZ_CP007155.1"/>
</dbReference>
<dbReference type="PANTHER" id="PTHR35525">
    <property type="entry name" value="BLL6575 PROTEIN"/>
    <property type="match status" value="1"/>
</dbReference>
<dbReference type="AlphaFoldDB" id="W5W370"/>
<evidence type="ECO:0000313" key="2">
    <source>
        <dbReference type="EMBL" id="AHH95302.1"/>
    </source>
</evidence>
<dbReference type="KEGG" id="kal:KALB_1932"/>
<evidence type="ECO:0000313" key="3">
    <source>
        <dbReference type="Proteomes" id="UP000019225"/>
    </source>
</evidence>
<protein>
    <recommendedName>
        <fullName evidence="1">Zinc finger CGNR domain-containing protein</fullName>
    </recommendedName>
</protein>
<dbReference type="Proteomes" id="UP000019225">
    <property type="component" value="Chromosome"/>
</dbReference>
<dbReference type="eggNOG" id="COG5516">
    <property type="taxonomic scope" value="Bacteria"/>
</dbReference>
<dbReference type="PANTHER" id="PTHR35525:SF3">
    <property type="entry name" value="BLL6575 PROTEIN"/>
    <property type="match status" value="1"/>
</dbReference>
<name>W5W370_9PSEU</name>
<dbReference type="InterPro" id="IPR023286">
    <property type="entry name" value="ABATE_dom_sf"/>
</dbReference>
<dbReference type="EMBL" id="CP007155">
    <property type="protein sequence ID" value="AHH95302.1"/>
    <property type="molecule type" value="Genomic_DNA"/>
</dbReference>
<dbReference type="InterPro" id="IPR021005">
    <property type="entry name" value="Znf_CGNR"/>
</dbReference>
<accession>W5W370</accession>
<organism evidence="2 3">
    <name type="scientific">Kutzneria albida DSM 43870</name>
    <dbReference type="NCBI Taxonomy" id="1449976"/>
    <lineage>
        <taxon>Bacteria</taxon>
        <taxon>Bacillati</taxon>
        <taxon>Actinomycetota</taxon>
        <taxon>Actinomycetes</taxon>
        <taxon>Pseudonocardiales</taxon>
        <taxon>Pseudonocardiaceae</taxon>
        <taxon>Kutzneria</taxon>
    </lineage>
</organism>
<reference evidence="2 3" key="1">
    <citation type="journal article" date="2014" name="BMC Genomics">
        <title>Complete genome sequence of producer of the glycopeptide antibiotic Aculeximycin Kutzneria albida DSM 43870T, a representative of minor genus of Pseudonocardiaceae.</title>
        <authorList>
            <person name="Rebets Y."/>
            <person name="Tokovenko B."/>
            <person name="Lushchyk I."/>
            <person name="Ruckert C."/>
            <person name="Zaburannyi N."/>
            <person name="Bechthold A."/>
            <person name="Kalinowski J."/>
            <person name="Luzhetskyy A."/>
        </authorList>
    </citation>
    <scope>NUCLEOTIDE SEQUENCE [LARGE SCALE GENOMIC DNA]</scope>
    <source>
        <strain evidence="2">DSM 43870</strain>
    </source>
</reference>
<feature type="domain" description="Zinc finger CGNR" evidence="1">
    <location>
        <begin position="126"/>
        <end position="166"/>
    </location>
</feature>
<proteinExistence type="predicted"/>
<dbReference type="STRING" id="1449976.KALB_1932"/>
<dbReference type="Pfam" id="PF11706">
    <property type="entry name" value="zf-CGNR"/>
    <property type="match status" value="1"/>
</dbReference>
<dbReference type="InterPro" id="IPR010852">
    <property type="entry name" value="ABATE"/>
</dbReference>
<sequence>MNPRGLYFLVELANSPAASTDELRALLRKHGDTGPELTEFGADRLRQAASELVALLSLRDEDEIAAGINALLDRYGTRPHLVRMPGRPWSMHAKEPSTTDRAEWLLSTAALALGLWMSDRGYPAWGSCAAPDCGRFFVDTGRRARQVYCSTRCGTRVRVAAHREKRQDG</sequence>
<gene>
    <name evidence="2" type="ORF">KALB_1932</name>
</gene>
<dbReference type="HOGENOM" id="CLU_087298_1_0_11"/>